<evidence type="ECO:0000256" key="1">
    <source>
        <dbReference type="ARBA" id="ARBA00006360"/>
    </source>
</evidence>
<reference evidence="11 12" key="1">
    <citation type="submission" date="2020-08" db="EMBL/GenBank/DDBJ databases">
        <title>Plant Genome Project.</title>
        <authorList>
            <person name="Zhang R.-G."/>
        </authorList>
    </citation>
    <scope>NUCLEOTIDE SEQUENCE [LARGE SCALE GENOMIC DNA]</scope>
    <source>
        <tissue evidence="11">Rhizome</tissue>
    </source>
</reference>
<evidence type="ECO:0000259" key="9">
    <source>
        <dbReference type="Pfam" id="PF03109"/>
    </source>
</evidence>
<dbReference type="InterPro" id="IPR008921">
    <property type="entry name" value="DNA_pol3_clamp-load_cplx_C"/>
</dbReference>
<evidence type="ECO:0000256" key="8">
    <source>
        <dbReference type="SAM" id="Phobius"/>
    </source>
</evidence>
<feature type="transmembrane region" description="Helical" evidence="8">
    <location>
        <begin position="989"/>
        <end position="1015"/>
    </location>
</feature>
<dbReference type="GO" id="GO:0003887">
    <property type="term" value="F:DNA-directed DNA polymerase activity"/>
    <property type="evidence" value="ECO:0007669"/>
    <property type="project" value="InterPro"/>
</dbReference>
<sequence length="1449" mass="161919">MNETRRHSVDIPLTRTLVALKRVRSLRDPDTSSLSKIAALVSNIVLETSSCNGPILGSNNGCKQSLNQRIKMDPGQGSLSYCHPLALDASATRLPKHACIHGSCCGNVRRSLDSKLTSPCAGYLEEELDLSRIGKFEQLEMIRSSSLKQSVYERSYSSKDVDVMRNAEAQCTCADGACKRVLCCKPVGPASEKCDFVFSRNGKGGLRGCCSRAPNFDDRKHLSHVKGRKFQLNSQFDNESVSGGTAPSQEKIMSLVDKYKPKMFHELVGQDEVTQCLSDAISRRKIAPIYLFHGPRGTGKTSAARIFAAALNCNSHEDCRPCGSCEDCKLVFSGSSGVVTELDASEATHQEWSKFLSESALAPCSSHLKIFIIDECQLIERSTWPAICKTFEKLSKHAVFIMITSELDKLPSTTLSLSQRYHFSSLKKDDIIIRLQKICMEEELEVEKDVLIFLAKESSGSLRDAIATLDQLALLGKRITSSLAYELMGVISEADLLNLLRSALSSDTPSTVKRARELMGTGIDPMKLTSQLAKVITDILSGGGGSIASKFVAEASKEKLTNALKILVETEKQLRTSKDKSTWLTAALLQFNTGESFSSSNKKDPKASCEVAHSRDDDKYLLTSQKESMESSTFSNNQLSDLEKHYEEAELKYIWRETIKNCQSKSLKNFLSKEGTLASIRVHEGMAVADVVFCDLDHAHKAEEFREIIVASLQSILSRNVDVRISLGGLAPIRMSRRKPFRFLCCTGGGKQKTVYSSTKGTNFHGRRLCQVTLELRGFGCSKRGIHRLVKSCRGPRTSIHMKKLNDQCYIGHQFTNLMPFSLYIMYLDFLKVKKVGNTFRQNSRTIFANTNPRLSSTNALAFSDKLLPLYKVFGRQHNLLILSKIEENMSKNNPFRKVFALSAQKSVTHHSQVVWKKFCMTYSCKGIVSSPIRKLACATCFHIARSPLVPTFLAFVAGEIALSKMAWSDGEYFPSRNELYMRAQDSRIFLASIVLSVLECFILLLRAIYLAILFSPMMVTAPFADSSGTWFREVWIHLVRSTLEKAGPAFIKWGQWAATRPDLFPSDLCTELAKLHTHAPAHSFSYTKKSIEKAFGRKISDVFENFEEEPVASGSVAQVHRASLKFQHPGKPLKHAVVAVKVRHPGVGESIRRDFAIINMVAKISHFIPTLSWLRLDESVQQFAVFMMSQVDLAREAAHLSRFIYNFRRWKDVSFPKPLYPFVHPAVLVETFEHGESVSHYVDELEGHDRLKSALAHIGTHALLKMLLVDNFVHADMHPGNILVRTQTKSSKKGIVKSRPHVVFLDVGMIAELSGTDRVNLLDFFKAVALRDGRTAAECTLRLSKNQKCPNPNAFIEEVDKSFTFWGTADGDVVHPAECMHQLLEQVRRHKVNIDGNVCTVMVTTLVLEGWQRKLDPDYDVMRTLQALLFKTDWAQSLSYTIEGLMAP</sequence>
<comment type="caution">
    <text evidence="11">The sequence shown here is derived from an EMBL/GenBank/DDBJ whole genome shotgun (WGS) entry which is preliminary data.</text>
</comment>
<dbReference type="InterPro" id="IPR004147">
    <property type="entry name" value="ABC1_dom"/>
</dbReference>
<dbReference type="InterPro" id="IPR011009">
    <property type="entry name" value="Kinase-like_dom_sf"/>
</dbReference>
<evidence type="ECO:0000256" key="2">
    <source>
        <dbReference type="ARBA" id="ARBA00009670"/>
    </source>
</evidence>
<evidence type="ECO:0000256" key="7">
    <source>
        <dbReference type="ARBA" id="ARBA00023054"/>
    </source>
</evidence>
<feature type="transmembrane region" description="Helical" evidence="8">
    <location>
        <begin position="949"/>
        <end position="968"/>
    </location>
</feature>
<dbReference type="InterPro" id="IPR052402">
    <property type="entry name" value="ADCK_kinase"/>
</dbReference>
<dbReference type="InterPro" id="IPR027417">
    <property type="entry name" value="P-loop_NTPase"/>
</dbReference>
<keyword evidence="6" id="KW-0067">ATP-binding</keyword>
<dbReference type="Pfam" id="PF03109">
    <property type="entry name" value="ABC1"/>
    <property type="match status" value="1"/>
</dbReference>
<comment type="similarity">
    <text evidence="2">Belongs to the protein kinase superfamily. ADCK protein kinase family.</text>
</comment>
<dbReference type="GO" id="GO:0006260">
    <property type="term" value="P:DNA replication"/>
    <property type="evidence" value="ECO:0007669"/>
    <property type="project" value="InterPro"/>
</dbReference>
<keyword evidence="7" id="KW-0175">Coiled coil</keyword>
<comment type="similarity">
    <text evidence="1">Belongs to the DnaX/STICHEL family.</text>
</comment>
<evidence type="ECO:0000313" key="11">
    <source>
        <dbReference type="EMBL" id="KAG6475444.1"/>
    </source>
</evidence>
<dbReference type="GO" id="GO:0003677">
    <property type="term" value="F:DNA binding"/>
    <property type="evidence" value="ECO:0007669"/>
    <property type="project" value="InterPro"/>
</dbReference>
<dbReference type="FunFam" id="1.10.8.60:FF:000013">
    <property type="entry name" value="DNA polymerase III subunit gamma/tau"/>
    <property type="match status" value="1"/>
</dbReference>
<dbReference type="Proteomes" id="UP000734854">
    <property type="component" value="Unassembled WGS sequence"/>
</dbReference>
<keyword evidence="5" id="KW-0862">Zinc</keyword>
<dbReference type="GO" id="GO:0005524">
    <property type="term" value="F:ATP binding"/>
    <property type="evidence" value="ECO:0007669"/>
    <property type="project" value="UniProtKB-KW"/>
</dbReference>
<proteinExistence type="inferred from homology"/>
<dbReference type="InterPro" id="IPR054506">
    <property type="entry name" value="DnaA_N-like_STI"/>
</dbReference>
<dbReference type="Pfam" id="PF21960">
    <property type="entry name" value="RCF1-5-like_lid"/>
    <property type="match status" value="1"/>
</dbReference>
<gene>
    <name evidence="11" type="ORF">ZIOFF_064664</name>
</gene>
<dbReference type="EMBL" id="JACMSC010000018">
    <property type="protein sequence ID" value="KAG6475444.1"/>
    <property type="molecule type" value="Genomic_DNA"/>
</dbReference>
<organism evidence="11 12">
    <name type="scientific">Zingiber officinale</name>
    <name type="common">Ginger</name>
    <name type="synonym">Amomum zingiber</name>
    <dbReference type="NCBI Taxonomy" id="94328"/>
    <lineage>
        <taxon>Eukaryota</taxon>
        <taxon>Viridiplantae</taxon>
        <taxon>Streptophyta</taxon>
        <taxon>Embryophyta</taxon>
        <taxon>Tracheophyta</taxon>
        <taxon>Spermatophyta</taxon>
        <taxon>Magnoliopsida</taxon>
        <taxon>Liliopsida</taxon>
        <taxon>Zingiberales</taxon>
        <taxon>Zingiberaceae</taxon>
        <taxon>Zingiber</taxon>
    </lineage>
</organism>
<dbReference type="Gene3D" id="3.40.50.300">
    <property type="entry name" value="P-loop containing nucleotide triphosphate hydrolases"/>
    <property type="match status" value="1"/>
</dbReference>
<keyword evidence="8" id="KW-0472">Membrane</keyword>
<keyword evidence="3" id="KW-0479">Metal-binding</keyword>
<evidence type="ECO:0000256" key="5">
    <source>
        <dbReference type="ARBA" id="ARBA00022833"/>
    </source>
</evidence>
<dbReference type="InterPro" id="IPR045085">
    <property type="entry name" value="HLD_clamp_pol_III_gamma_tau"/>
</dbReference>
<feature type="domain" description="STICHEL DnaA-N-like alpha-beta" evidence="10">
    <location>
        <begin position="645"/>
        <end position="727"/>
    </location>
</feature>
<dbReference type="PANTHER" id="PTHR45890:SF1">
    <property type="entry name" value="AARF DOMAIN CONTAINING KINASE 2"/>
    <property type="match status" value="1"/>
</dbReference>
<dbReference type="GO" id="GO:0046872">
    <property type="term" value="F:metal ion binding"/>
    <property type="evidence" value="ECO:0007669"/>
    <property type="project" value="UniProtKB-KW"/>
</dbReference>
<keyword evidence="8" id="KW-0812">Transmembrane</keyword>
<evidence type="ECO:0000313" key="12">
    <source>
        <dbReference type="Proteomes" id="UP000734854"/>
    </source>
</evidence>
<dbReference type="InterPro" id="IPR012763">
    <property type="entry name" value="DNA_pol_III_sug/sutau_N"/>
</dbReference>
<dbReference type="Pfam" id="PF23007">
    <property type="entry name" value="DnaA_N-like_STI"/>
    <property type="match status" value="1"/>
</dbReference>
<keyword evidence="12" id="KW-1185">Reference proteome</keyword>
<dbReference type="InterPro" id="IPR044095">
    <property type="entry name" value="ADCK2_dom"/>
</dbReference>
<keyword evidence="8" id="KW-1133">Transmembrane helix</keyword>
<dbReference type="SUPFAM" id="SSF56112">
    <property type="entry name" value="Protein kinase-like (PK-like)"/>
    <property type="match status" value="1"/>
</dbReference>
<feature type="domain" description="ABC1 atypical kinase-like" evidence="9">
    <location>
        <begin position="1075"/>
        <end position="1339"/>
    </location>
</feature>
<dbReference type="Gene3D" id="1.10.8.60">
    <property type="match status" value="1"/>
</dbReference>
<dbReference type="CDD" id="cd13971">
    <property type="entry name" value="ADCK2-like"/>
    <property type="match status" value="1"/>
</dbReference>
<dbReference type="GO" id="GO:0009360">
    <property type="term" value="C:DNA polymerase III complex"/>
    <property type="evidence" value="ECO:0007669"/>
    <property type="project" value="InterPro"/>
</dbReference>
<dbReference type="Pfam" id="PF13177">
    <property type="entry name" value="DNA_pol3_delta2"/>
    <property type="match status" value="1"/>
</dbReference>
<dbReference type="CDD" id="cd00009">
    <property type="entry name" value="AAA"/>
    <property type="match status" value="1"/>
</dbReference>
<name>A0A8J5EW98_ZINOF</name>
<evidence type="ECO:0000259" key="10">
    <source>
        <dbReference type="Pfam" id="PF23007"/>
    </source>
</evidence>
<dbReference type="SUPFAM" id="SSF48019">
    <property type="entry name" value="post-AAA+ oligomerization domain-like"/>
    <property type="match status" value="1"/>
</dbReference>
<keyword evidence="4" id="KW-0547">Nucleotide-binding</keyword>
<protein>
    <submittedName>
        <fullName evidence="11">Uncharacterized protein</fullName>
    </submittedName>
</protein>
<dbReference type="NCBIfam" id="TIGR02397">
    <property type="entry name" value="dnaX_nterm"/>
    <property type="match status" value="1"/>
</dbReference>
<evidence type="ECO:0000256" key="4">
    <source>
        <dbReference type="ARBA" id="ARBA00022741"/>
    </source>
</evidence>
<dbReference type="PANTHER" id="PTHR45890">
    <property type="entry name" value="AARF DOMAIN CONTAINING KINASE 2 (PREDICTED)"/>
    <property type="match status" value="1"/>
</dbReference>
<dbReference type="CDD" id="cd18137">
    <property type="entry name" value="HLD_clamp_pol_III_gamma_tau"/>
    <property type="match status" value="1"/>
</dbReference>
<accession>A0A8J5EW98</accession>
<dbReference type="SUPFAM" id="SSF52540">
    <property type="entry name" value="P-loop containing nucleoside triphosphate hydrolases"/>
    <property type="match status" value="1"/>
</dbReference>
<evidence type="ECO:0000256" key="3">
    <source>
        <dbReference type="ARBA" id="ARBA00022723"/>
    </source>
</evidence>
<evidence type="ECO:0000256" key="6">
    <source>
        <dbReference type="ARBA" id="ARBA00022840"/>
    </source>
</evidence>